<dbReference type="Pfam" id="PF00350">
    <property type="entry name" value="Dynamin_N"/>
    <property type="match status" value="1"/>
</dbReference>
<keyword evidence="8" id="KW-1185">Reference proteome</keyword>
<dbReference type="InterPro" id="IPR027094">
    <property type="entry name" value="Mitofusin_fam"/>
</dbReference>
<gene>
    <name evidence="7" type="ORF">SAMN05421686_10989</name>
</gene>
<evidence type="ECO:0000256" key="3">
    <source>
        <dbReference type="ARBA" id="ARBA00022801"/>
    </source>
</evidence>
<dbReference type="AlphaFoldDB" id="A0A1N7PCN3"/>
<proteinExistence type="predicted"/>
<accession>A0A1N7PCN3</accession>
<feature type="domain" description="Dynamin N-terminal" evidence="6">
    <location>
        <begin position="61"/>
        <end position="305"/>
    </location>
</feature>
<dbReference type="InterPro" id="IPR027417">
    <property type="entry name" value="P-loop_NTPase"/>
</dbReference>
<dbReference type="Proteomes" id="UP000185639">
    <property type="component" value="Unassembled WGS sequence"/>
</dbReference>
<evidence type="ECO:0000259" key="6">
    <source>
        <dbReference type="Pfam" id="PF00350"/>
    </source>
</evidence>
<dbReference type="GO" id="GO:0016020">
    <property type="term" value="C:membrane"/>
    <property type="evidence" value="ECO:0007669"/>
    <property type="project" value="UniProtKB-SubCell"/>
</dbReference>
<reference evidence="8" key="1">
    <citation type="submission" date="2017-01" db="EMBL/GenBank/DDBJ databases">
        <authorList>
            <person name="Varghese N."/>
            <person name="Submissions S."/>
        </authorList>
    </citation>
    <scope>NUCLEOTIDE SEQUENCE [LARGE SCALE GENOMIC DNA]</scope>
    <source>
        <strain evidence="8">DSM 24913</strain>
    </source>
</reference>
<comment type="subcellular location">
    <subcellularLocation>
        <location evidence="1">Membrane</location>
    </subcellularLocation>
</comment>
<dbReference type="GO" id="GO:0003924">
    <property type="term" value="F:GTPase activity"/>
    <property type="evidence" value="ECO:0007669"/>
    <property type="project" value="InterPro"/>
</dbReference>
<dbReference type="SUPFAM" id="SSF52540">
    <property type="entry name" value="P-loop containing nucleoside triphosphate hydrolases"/>
    <property type="match status" value="1"/>
</dbReference>
<keyword evidence="5" id="KW-0472">Membrane</keyword>
<evidence type="ECO:0000313" key="8">
    <source>
        <dbReference type="Proteomes" id="UP000185639"/>
    </source>
</evidence>
<keyword evidence="4" id="KW-0342">GTP-binding</keyword>
<evidence type="ECO:0000256" key="2">
    <source>
        <dbReference type="ARBA" id="ARBA00022741"/>
    </source>
</evidence>
<organism evidence="7 8">
    <name type="scientific">Thalassolituus maritimus</name>
    <dbReference type="NCBI Taxonomy" id="484498"/>
    <lineage>
        <taxon>Bacteria</taxon>
        <taxon>Pseudomonadati</taxon>
        <taxon>Pseudomonadota</taxon>
        <taxon>Gammaproteobacteria</taxon>
        <taxon>Oceanospirillales</taxon>
        <taxon>Oceanospirillaceae</taxon>
        <taxon>Thalassolituus</taxon>
    </lineage>
</organism>
<dbReference type="EMBL" id="FTOH01000009">
    <property type="protein sequence ID" value="SIT08296.1"/>
    <property type="molecule type" value="Genomic_DNA"/>
</dbReference>
<evidence type="ECO:0000256" key="5">
    <source>
        <dbReference type="ARBA" id="ARBA00023136"/>
    </source>
</evidence>
<dbReference type="InterPro" id="IPR045063">
    <property type="entry name" value="Dynamin_N"/>
</dbReference>
<evidence type="ECO:0000313" key="7">
    <source>
        <dbReference type="EMBL" id="SIT08296.1"/>
    </source>
</evidence>
<keyword evidence="3" id="KW-0378">Hydrolase</keyword>
<evidence type="ECO:0000256" key="4">
    <source>
        <dbReference type="ARBA" id="ARBA00023134"/>
    </source>
</evidence>
<dbReference type="STRING" id="484498.SAMN05421686_10989"/>
<dbReference type="RefSeq" id="WP_076517140.1">
    <property type="nucleotide sequence ID" value="NZ_FTOH01000009.1"/>
</dbReference>
<dbReference type="PANTHER" id="PTHR10465">
    <property type="entry name" value="TRANSMEMBRANE GTPASE FZO1"/>
    <property type="match status" value="1"/>
</dbReference>
<dbReference type="GO" id="GO:0005525">
    <property type="term" value="F:GTP binding"/>
    <property type="evidence" value="ECO:0007669"/>
    <property type="project" value="UniProtKB-KW"/>
</dbReference>
<protein>
    <submittedName>
        <fullName evidence="7">Dynamin family protein</fullName>
    </submittedName>
</protein>
<dbReference type="PANTHER" id="PTHR10465:SF0">
    <property type="entry name" value="SARCALUMENIN"/>
    <property type="match status" value="1"/>
</dbReference>
<sequence length="739" mass="82115">MSTNPKDYLTSLNDFEKLIAKNDDILDASIRNQTRIEGFCSAKEAHTHLSALQEEGRTLKIGVIGRVKAGKSSLINALLFDGKEVLPKAATPMTAALTSIGYSEKFCAEVHFFSQEDVELLKHKAREFEQEVSRLVQKYRDDHKARVEQSKRPIPPLDEALLEKKAIREIGEDGVLASAADLIKRMQRSGVNVADLGVSRVLEAESHEELIRELNEYVGASGRLMPFTREMTIGIKNDALKGIEVVDTPGVNDPVKSREQRTYERLKDCNAAFMVSPAGQFLSQQDFELADRLSSREGTQEIYIVASQADTQLHGSIRKDAKGDFHQALSKLHDTLVGQAYSALSGLENEVLTRIRSELSERLIVTSGICETLLNDSGQSEDITAAHTLKLLKNSYGDYFTHHDDVMTNLRVLSAREKLQAAVDKVKSKKSEIINQQARHFIEAQVSTLNKIKDQTLTALAARHKEVSNGDVAELEKDLERLKSASANGIVAANNEFMDQADEVKLKLPVELERVIQRAIDTVDEKSETASGQESETYQAEKSGFWAGLGRATGLGGYEDRTRTYDTLRPLTVRRALEGFARLMHAGMKDCATQSLLRWRSSLISGISRQLRESMGDDCVDINRLQAVCRAVVTKLVDLPLVDVPELPAELAKTRKLTGSDVDDYLEAAQAYASSLEKRGFEFISTVKETVDAITKRNIGEELLADLIKEAESLQQMVENKTLTLEKISRLEAAIRKLL</sequence>
<dbReference type="Gene3D" id="3.40.50.300">
    <property type="entry name" value="P-loop containing nucleotide triphosphate hydrolases"/>
    <property type="match status" value="1"/>
</dbReference>
<evidence type="ECO:0000256" key="1">
    <source>
        <dbReference type="ARBA" id="ARBA00004370"/>
    </source>
</evidence>
<dbReference type="OrthoDB" id="9816479at2"/>
<name>A0A1N7PCN3_9GAMM</name>
<keyword evidence="2" id="KW-0547">Nucleotide-binding</keyword>